<sequence length="75" mass="8469">MSPDLIWGVWLAAVIGSFLAIEIPAIRNKVVGDTLSERLRAWLGLNPWRKWGVAGAWFFGGFIVWFLFHILTGKV</sequence>
<gene>
    <name evidence="2" type="ORF">HEB94_003107</name>
</gene>
<comment type="caution">
    <text evidence="2">The sequence shown here is derived from an EMBL/GenBank/DDBJ whole genome shotgun (WGS) entry which is preliminary data.</text>
</comment>
<reference evidence="2" key="1">
    <citation type="submission" date="2020-10" db="EMBL/GenBank/DDBJ databases">
        <title>Sequencing the genomes of 1000 actinobacteria strains.</title>
        <authorList>
            <person name="Klenk H.-P."/>
        </authorList>
    </citation>
    <scope>NUCLEOTIDE SEQUENCE</scope>
    <source>
        <strain evidence="2">DSM 45354</strain>
    </source>
</reference>
<evidence type="ECO:0000313" key="3">
    <source>
        <dbReference type="Proteomes" id="UP000638648"/>
    </source>
</evidence>
<name>A0A927R995_9ACTN</name>
<protein>
    <submittedName>
        <fullName evidence="2">Uncharacterized protein</fullName>
    </submittedName>
</protein>
<dbReference type="EMBL" id="JADBEM010000001">
    <property type="protein sequence ID" value="MBE1606259.1"/>
    <property type="molecule type" value="Genomic_DNA"/>
</dbReference>
<accession>A0A927R995</accession>
<organism evidence="2 3">
    <name type="scientific">Actinopolymorpha pittospori</name>
    <dbReference type="NCBI Taxonomy" id="648752"/>
    <lineage>
        <taxon>Bacteria</taxon>
        <taxon>Bacillati</taxon>
        <taxon>Actinomycetota</taxon>
        <taxon>Actinomycetes</taxon>
        <taxon>Propionibacteriales</taxon>
        <taxon>Actinopolymorphaceae</taxon>
        <taxon>Actinopolymorpha</taxon>
    </lineage>
</organism>
<dbReference type="AlphaFoldDB" id="A0A927R995"/>
<keyword evidence="3" id="KW-1185">Reference proteome</keyword>
<keyword evidence="1" id="KW-1133">Transmembrane helix</keyword>
<dbReference type="RefSeq" id="WP_192750420.1">
    <property type="nucleotide sequence ID" value="NZ_JADBEM010000001.1"/>
</dbReference>
<keyword evidence="1" id="KW-0812">Transmembrane</keyword>
<keyword evidence="1" id="KW-0472">Membrane</keyword>
<proteinExistence type="predicted"/>
<evidence type="ECO:0000256" key="1">
    <source>
        <dbReference type="SAM" id="Phobius"/>
    </source>
</evidence>
<dbReference type="Proteomes" id="UP000638648">
    <property type="component" value="Unassembled WGS sequence"/>
</dbReference>
<evidence type="ECO:0000313" key="2">
    <source>
        <dbReference type="EMBL" id="MBE1606259.1"/>
    </source>
</evidence>
<feature type="transmembrane region" description="Helical" evidence="1">
    <location>
        <begin position="51"/>
        <end position="71"/>
    </location>
</feature>